<dbReference type="AlphaFoldDB" id="A0A0K1P8V2"/>
<dbReference type="OrthoDB" id="2867208at2"/>
<reference evidence="2 3" key="1">
    <citation type="submission" date="2015-08" db="EMBL/GenBank/DDBJ databases">
        <authorList>
            <person name="Babu N.S."/>
            <person name="Beckwith C.J."/>
            <person name="Beseler K.G."/>
            <person name="Brison A."/>
            <person name="Carone J.V."/>
            <person name="Caskin T.P."/>
            <person name="Diamond M."/>
            <person name="Durham M.E."/>
            <person name="Foxe J.M."/>
            <person name="Go M."/>
            <person name="Henderson B.A."/>
            <person name="Jones I.B."/>
            <person name="McGettigan J.A."/>
            <person name="Micheletti S.J."/>
            <person name="Nasrallah M.E."/>
            <person name="Ortiz D."/>
            <person name="Piller C.R."/>
            <person name="Privatt S.R."/>
            <person name="Schneider S.L."/>
            <person name="Sharp S."/>
            <person name="Smith T.C."/>
            <person name="Stanton J.D."/>
            <person name="Ullery H.E."/>
            <person name="Wilson R.J."/>
            <person name="Serrano M.G."/>
            <person name="Buck G."/>
            <person name="Lee V."/>
            <person name="Wang Y."/>
            <person name="Carvalho R."/>
            <person name="Voegtly L."/>
            <person name="Shi R."/>
            <person name="Duckworth R."/>
            <person name="Johnson A."/>
            <person name="Loviza R."/>
            <person name="Walstead R."/>
            <person name="Shah Z."/>
            <person name="Kiflezghi M."/>
            <person name="Wade K."/>
            <person name="Ball S.L."/>
            <person name="Bradley K.W."/>
            <person name="Asai D.J."/>
            <person name="Bowman C.A."/>
            <person name="Russell D.A."/>
            <person name="Pope W.H."/>
            <person name="Jacobs-Sera D."/>
            <person name="Hendrix R.W."/>
            <person name="Hatfull G.F."/>
        </authorList>
    </citation>
    <scope>NUCLEOTIDE SEQUENCE [LARGE SCALE GENOMIC DNA]</scope>
    <source>
        <strain evidence="2 3">DSM 27710</strain>
    </source>
</reference>
<gene>
    <name evidence="2" type="ORF">AKJ08_0337</name>
</gene>
<name>A0A0K1P8V2_9BACT</name>
<protein>
    <recommendedName>
        <fullName evidence="4">DUF5602 domain-containing protein</fullName>
    </recommendedName>
</protein>
<feature type="chain" id="PRO_5005465498" description="DUF5602 domain-containing protein" evidence="1">
    <location>
        <begin position="25"/>
        <end position="264"/>
    </location>
</feature>
<dbReference type="STRING" id="1391653.AKJ08_0337"/>
<evidence type="ECO:0000313" key="2">
    <source>
        <dbReference type="EMBL" id="AKU89950.1"/>
    </source>
</evidence>
<dbReference type="Proteomes" id="UP000055590">
    <property type="component" value="Chromosome"/>
</dbReference>
<keyword evidence="3" id="KW-1185">Reference proteome</keyword>
<dbReference type="CDD" id="cd11669">
    <property type="entry name" value="TTHB210-like"/>
    <property type="match status" value="1"/>
</dbReference>
<dbReference type="InterPro" id="IPR033786">
    <property type="entry name" value="TTHB210-like"/>
</dbReference>
<dbReference type="RefSeq" id="WP_050724462.1">
    <property type="nucleotide sequence ID" value="NZ_CP012332.1"/>
</dbReference>
<proteinExistence type="predicted"/>
<keyword evidence="1" id="KW-0732">Signal</keyword>
<dbReference type="KEGG" id="vin:AKJ08_0337"/>
<evidence type="ECO:0000313" key="3">
    <source>
        <dbReference type="Proteomes" id="UP000055590"/>
    </source>
</evidence>
<feature type="signal peptide" evidence="1">
    <location>
        <begin position="1"/>
        <end position="24"/>
    </location>
</feature>
<sequence length="264" mass="29933">MLKHVCSSVAALALCCAWSQPAFADRDDPEIHYGDSATVGGAKVRTYVVLIKDKAAIGNHKVPVELGIEIPESALRNLPSQERMWVLYFPNQAWNMRLQYMMLDWNPSGHPPEMYQLPHFDFHFYMQDLAEVMRIGPNDFERGVTDVPAQFVPRDYVNVGAFEPQMGNHLIDFTSPEFAPGGLFTRTFIYGSFDGKVTFYEPMITLDSLARTPNACLPIKQPQAWAESGYYPTRYCTSFDPRTRTYRVSISDFVYRTGTSGSAR</sequence>
<evidence type="ECO:0008006" key="4">
    <source>
        <dbReference type="Google" id="ProtNLM"/>
    </source>
</evidence>
<evidence type="ECO:0000256" key="1">
    <source>
        <dbReference type="SAM" id="SignalP"/>
    </source>
</evidence>
<dbReference type="EMBL" id="CP012332">
    <property type="protein sequence ID" value="AKU89950.1"/>
    <property type="molecule type" value="Genomic_DNA"/>
</dbReference>
<accession>A0A0K1P8V2</accession>
<organism evidence="2 3">
    <name type="scientific">Vulgatibacter incomptus</name>
    <dbReference type="NCBI Taxonomy" id="1391653"/>
    <lineage>
        <taxon>Bacteria</taxon>
        <taxon>Pseudomonadati</taxon>
        <taxon>Myxococcota</taxon>
        <taxon>Myxococcia</taxon>
        <taxon>Myxococcales</taxon>
        <taxon>Cystobacterineae</taxon>
        <taxon>Vulgatibacteraceae</taxon>
        <taxon>Vulgatibacter</taxon>
    </lineage>
</organism>